<dbReference type="SUPFAM" id="SSF88723">
    <property type="entry name" value="PIN domain-like"/>
    <property type="match status" value="1"/>
</dbReference>
<dbReference type="Proteomes" id="UP000315113">
    <property type="component" value="Unassembled WGS sequence"/>
</dbReference>
<dbReference type="InterPro" id="IPR052919">
    <property type="entry name" value="TA_system_RNase"/>
</dbReference>
<reference evidence="2 3" key="1">
    <citation type="submission" date="2019-01" db="EMBL/GenBank/DDBJ databases">
        <title>Coherence of Microcystis species and biogeography revealed through population genomics.</title>
        <authorList>
            <person name="Perez-Carrascal O.M."/>
            <person name="Terrat Y."/>
            <person name="Giani A."/>
            <person name="Fortin N."/>
            <person name="Tromas N."/>
            <person name="Shapiro B.J."/>
        </authorList>
    </citation>
    <scope>NUCLEOTIDE SEQUENCE [LARGE SCALE GENOMIC DNA]</scope>
    <source>
        <strain evidence="2">Ma_MB_F_20061100_S20D</strain>
    </source>
</reference>
<dbReference type="PANTHER" id="PTHR36173">
    <property type="entry name" value="RIBONUCLEASE VAPC16-RELATED"/>
    <property type="match status" value="1"/>
</dbReference>
<dbReference type="AlphaFoldDB" id="A0A552ECM7"/>
<dbReference type="InterPro" id="IPR041705">
    <property type="entry name" value="PIN_Sll0205"/>
</dbReference>
<feature type="domain" description="PIN" evidence="1">
    <location>
        <begin position="3"/>
        <end position="116"/>
    </location>
</feature>
<organism evidence="2 3">
    <name type="scientific">Microcystis aeruginosa Ma_MB_F_20061100_S20D</name>
    <dbReference type="NCBI Taxonomy" id="2486253"/>
    <lineage>
        <taxon>Bacteria</taxon>
        <taxon>Bacillati</taxon>
        <taxon>Cyanobacteriota</taxon>
        <taxon>Cyanophyceae</taxon>
        <taxon>Oscillatoriophycideae</taxon>
        <taxon>Chroococcales</taxon>
        <taxon>Microcystaceae</taxon>
        <taxon>Microcystis</taxon>
    </lineage>
</organism>
<evidence type="ECO:0000313" key="2">
    <source>
        <dbReference type="EMBL" id="TRU32255.1"/>
    </source>
</evidence>
<accession>A0A552ECM7</accession>
<dbReference type="Pfam" id="PF01850">
    <property type="entry name" value="PIN"/>
    <property type="match status" value="1"/>
</dbReference>
<proteinExistence type="predicted"/>
<dbReference type="CDD" id="cd09872">
    <property type="entry name" value="PIN_Sll0205-like"/>
    <property type="match status" value="1"/>
</dbReference>
<gene>
    <name evidence="2" type="ORF">EWV78_18415</name>
</gene>
<protein>
    <submittedName>
        <fullName evidence="2">Type II toxin-antitoxin system VapC family toxin</fullName>
    </submittedName>
</protein>
<evidence type="ECO:0000259" key="1">
    <source>
        <dbReference type="Pfam" id="PF01850"/>
    </source>
</evidence>
<dbReference type="InterPro" id="IPR029060">
    <property type="entry name" value="PIN-like_dom_sf"/>
</dbReference>
<evidence type="ECO:0000313" key="3">
    <source>
        <dbReference type="Proteomes" id="UP000315113"/>
    </source>
</evidence>
<dbReference type="EMBL" id="SFBH01000141">
    <property type="protein sequence ID" value="TRU32255.1"/>
    <property type="molecule type" value="Genomic_DNA"/>
</dbReference>
<name>A0A552ECM7_MICAE</name>
<dbReference type="InterPro" id="IPR002716">
    <property type="entry name" value="PIN_dom"/>
</dbReference>
<comment type="caution">
    <text evidence="2">The sequence shown here is derived from an EMBL/GenBank/DDBJ whole genome shotgun (WGS) entry which is preliminary data.</text>
</comment>
<dbReference type="PANTHER" id="PTHR36173:SF2">
    <property type="entry name" value="RIBONUCLEASE VAPC16"/>
    <property type="match status" value="1"/>
</dbReference>
<dbReference type="Gene3D" id="3.40.50.1010">
    <property type="entry name" value="5'-nuclease"/>
    <property type="match status" value="1"/>
</dbReference>
<sequence length="127" mass="14551">MTYLLDTHALIWFLENDPQLPQTTRNQIETTPTIFVSIVSLWEIAIKTNIAKLTLSVPFNAIEANLIALGITQLPIAFADLEIYLSLPLHHRDPFDRLLIAQAINYSLTLISQDTPMDAYLIQRFWK</sequence>